<accession>A0ABP6UU40</accession>
<evidence type="ECO:0000313" key="2">
    <source>
        <dbReference type="Proteomes" id="UP001500459"/>
    </source>
</evidence>
<sequence length="120" mass="14126">MISNWKVLLCSIYLLAQVVLIVSARFSSNRYFVWAPHDIQIEYILDVNSEQKTLNDKELTERYGLGTHGWFDLPPDHLIQFITEYERLYPAAKGDQISLKYRVNGKDWKFWSRSGTKINL</sequence>
<proteinExistence type="predicted"/>
<name>A0ABP6UU40_9FLAO</name>
<dbReference type="RefSeq" id="WP_344930771.1">
    <property type="nucleotide sequence ID" value="NZ_BAABCW010000030.1"/>
</dbReference>
<evidence type="ECO:0000313" key="1">
    <source>
        <dbReference type="EMBL" id="GAA3522577.1"/>
    </source>
</evidence>
<reference evidence="2" key="1">
    <citation type="journal article" date="2019" name="Int. J. Syst. Evol. Microbiol.">
        <title>The Global Catalogue of Microorganisms (GCM) 10K type strain sequencing project: providing services to taxonomists for standard genome sequencing and annotation.</title>
        <authorList>
            <consortium name="The Broad Institute Genomics Platform"/>
            <consortium name="The Broad Institute Genome Sequencing Center for Infectious Disease"/>
            <person name="Wu L."/>
            <person name="Ma J."/>
        </authorList>
    </citation>
    <scope>NUCLEOTIDE SEQUENCE [LARGE SCALE GENOMIC DNA]</scope>
    <source>
        <strain evidence="2">JCM 17106</strain>
    </source>
</reference>
<dbReference type="EMBL" id="BAABCW010000030">
    <property type="protein sequence ID" value="GAA3522577.1"/>
    <property type="molecule type" value="Genomic_DNA"/>
</dbReference>
<comment type="caution">
    <text evidence="1">The sequence shown here is derived from an EMBL/GenBank/DDBJ whole genome shotgun (WGS) entry which is preliminary data.</text>
</comment>
<organism evidence="1 2">
    <name type="scientific">Aquimarina addita</name>
    <dbReference type="NCBI Taxonomy" id="870485"/>
    <lineage>
        <taxon>Bacteria</taxon>
        <taxon>Pseudomonadati</taxon>
        <taxon>Bacteroidota</taxon>
        <taxon>Flavobacteriia</taxon>
        <taxon>Flavobacteriales</taxon>
        <taxon>Flavobacteriaceae</taxon>
        <taxon>Aquimarina</taxon>
    </lineage>
</organism>
<protein>
    <recommendedName>
        <fullName evidence="3">Beta-lactamase-inhibitor-like PepSY-like domain-containing protein</fullName>
    </recommendedName>
</protein>
<gene>
    <name evidence="1" type="ORF">GCM10022393_41460</name>
</gene>
<evidence type="ECO:0008006" key="3">
    <source>
        <dbReference type="Google" id="ProtNLM"/>
    </source>
</evidence>
<dbReference type="Proteomes" id="UP001500459">
    <property type="component" value="Unassembled WGS sequence"/>
</dbReference>
<keyword evidence="2" id="KW-1185">Reference proteome</keyword>